<keyword evidence="4" id="KW-1185">Reference proteome</keyword>
<dbReference type="EMBL" id="JAQGDS010000007">
    <property type="protein sequence ID" value="KAJ6259141.1"/>
    <property type="molecule type" value="Genomic_DNA"/>
</dbReference>
<dbReference type="GO" id="GO:0031261">
    <property type="term" value="C:DNA replication preinitiation complex"/>
    <property type="evidence" value="ECO:0007669"/>
    <property type="project" value="TreeGrafter"/>
</dbReference>
<evidence type="ECO:0000259" key="2">
    <source>
        <dbReference type="Pfam" id="PF08639"/>
    </source>
</evidence>
<comment type="caution">
    <text evidence="3">The sequence shown here is derived from an EMBL/GenBank/DDBJ whole genome shotgun (WGS) entry which is preliminary data.</text>
</comment>
<feature type="region of interest" description="Disordered" evidence="1">
    <location>
        <begin position="712"/>
        <end position="751"/>
    </location>
</feature>
<dbReference type="GO" id="GO:0006270">
    <property type="term" value="P:DNA replication initiation"/>
    <property type="evidence" value="ECO:0007669"/>
    <property type="project" value="InterPro"/>
</dbReference>
<dbReference type="PANTHER" id="PTHR28067:SF1">
    <property type="entry name" value="DNA REPLICATION REGULATOR SLD3"/>
    <property type="match status" value="1"/>
</dbReference>
<sequence length="944" mass="104817">MRFVKSVVEDTEGPADESPASFSFTMAEEITNLTGNGDPQRQASRPSGAELKKLLELPAPFLISPGVDIGDFVSITPAAILPRDRLDLDWANAKNEAQLFEGDIPVLGTQDVVMVVKVDNSKQFGAVQRVGFAGHYTLFRLSKTLKLKEVRAMAAELKKEYDQWWRPTELKEDEADPELWWGEAELGENILSNALRNAHVTASPVQVKLTKVLKAAKALTIIKNGPAAEPKAASDPTLSPESCLSQLKQQYYTLLYTSKSPLQYLPKSSLSRARVVFQTSADSPSSRLDLLLFLENMVLPIEDSDEKYRTALLDIARTKRGQIGIVDKMNNEDLESAIIAPACLKDNEIKYVLKWLRSLSEEDGPVRSLEQEDLHIQRSINDLRYRESELQIILLLEIISIKSKLSPSKLLDYDKMKKADERKRRRREKARTGEKSKKRKKMEPTVLLDLLVDRLCIWNSIGASSEAKGSQPAAAQNRKDEKDRLRLFCAEIVLAYYSSRLPSICEDIKFKCTGKIKQAKKEEKQVQPQEEQSMAPQEPNEDGTLLSASLSSKPVFSRSLTAPAGRPHFERADSTVSASFHGDSQDISLEIAAKVSQEKEAMKTSFRGGITNTKRTADKRVVEVAKRRKVANEGETDLKDAIKNIAKPNRLAVAEEMVSARAERMKFTGRKPKKTFRNPLAAANTVQVAATPRKNARTAKLVERKPDVPSFIAEEEDVAPSSSQVVPQSTLRQSMKRKSMDHVEATPSKGPRVDSIDFARLSSVNVVPQSTIKTVNKRKSAEAEATPSKAPRVDSVDRGRLVFHQQDLTQLNFIPSSPSGVAATPLPAKRSLSETFKLHGATKSNIFMSGTTPTNPFRSSSIESRSLAKGFMNSIAETPTKPNISSKLSASLRAEIEDETIASSPLQKPKPGTPANRELIARNIEEDIDDDQSDIYQKLGWDLY</sequence>
<proteinExistence type="predicted"/>
<dbReference type="InterPro" id="IPR013948">
    <property type="entry name" value="DNA_replication_reg_Sld3_C"/>
</dbReference>
<evidence type="ECO:0000256" key="1">
    <source>
        <dbReference type="SAM" id="MobiDB-lite"/>
    </source>
</evidence>
<gene>
    <name evidence="3" type="ORF">Dda_6038</name>
</gene>
<feature type="compositionally biased region" description="Low complexity" evidence="1">
    <location>
        <begin position="720"/>
        <end position="729"/>
    </location>
</feature>
<dbReference type="Proteomes" id="UP001221413">
    <property type="component" value="Unassembled WGS sequence"/>
</dbReference>
<evidence type="ECO:0000313" key="3">
    <source>
        <dbReference type="EMBL" id="KAJ6259141.1"/>
    </source>
</evidence>
<feature type="region of interest" description="Disordered" evidence="1">
    <location>
        <begin position="416"/>
        <end position="441"/>
    </location>
</feature>
<name>A0AAD6IZ10_DREDA</name>
<dbReference type="Pfam" id="PF08639">
    <property type="entry name" value="Sld3_STD"/>
    <property type="match status" value="1"/>
</dbReference>
<protein>
    <recommendedName>
        <fullName evidence="2">DNA replication regulator Sld3 C-terminal domain-containing protein</fullName>
    </recommendedName>
</protein>
<dbReference type="Gene3D" id="1.20.58.2130">
    <property type="match status" value="1"/>
</dbReference>
<reference evidence="3" key="1">
    <citation type="submission" date="2023-01" db="EMBL/GenBank/DDBJ databases">
        <title>The chitinases involved in constricting ring structure development in the nematode-trapping fungus Drechslerella dactyloides.</title>
        <authorList>
            <person name="Wang R."/>
            <person name="Zhang L."/>
            <person name="Tang P."/>
            <person name="Li S."/>
            <person name="Liang L."/>
        </authorList>
    </citation>
    <scope>NUCLEOTIDE SEQUENCE</scope>
    <source>
        <strain evidence="3">YMF1.00031</strain>
    </source>
</reference>
<feature type="domain" description="DNA replication regulator Sld3 C-terminal" evidence="2">
    <location>
        <begin position="244"/>
        <end position="749"/>
    </location>
</feature>
<feature type="region of interest" description="Disordered" evidence="1">
    <location>
        <begin position="521"/>
        <end position="546"/>
    </location>
</feature>
<dbReference type="AlphaFoldDB" id="A0AAD6IZ10"/>
<feature type="region of interest" description="Disordered" evidence="1">
    <location>
        <begin position="1"/>
        <end position="20"/>
    </location>
</feature>
<evidence type="ECO:0000313" key="4">
    <source>
        <dbReference type="Proteomes" id="UP001221413"/>
    </source>
</evidence>
<organism evidence="3 4">
    <name type="scientific">Drechslerella dactyloides</name>
    <name type="common">Nematode-trapping fungus</name>
    <name type="synonym">Arthrobotrys dactyloides</name>
    <dbReference type="NCBI Taxonomy" id="74499"/>
    <lineage>
        <taxon>Eukaryota</taxon>
        <taxon>Fungi</taxon>
        <taxon>Dikarya</taxon>
        <taxon>Ascomycota</taxon>
        <taxon>Pezizomycotina</taxon>
        <taxon>Orbiliomycetes</taxon>
        <taxon>Orbiliales</taxon>
        <taxon>Orbiliaceae</taxon>
        <taxon>Drechslerella</taxon>
    </lineage>
</organism>
<dbReference type="InterPro" id="IPR042511">
    <property type="entry name" value="Sld3"/>
</dbReference>
<dbReference type="PANTHER" id="PTHR28067">
    <property type="entry name" value="DNA REPLICATION REGULATOR SLD3"/>
    <property type="match status" value="1"/>
</dbReference>
<accession>A0AAD6IZ10</accession>